<reference evidence="2 3" key="1">
    <citation type="submission" date="2018-09" db="EMBL/GenBank/DDBJ databases">
        <title>Paenibacillus aracenensis nov. sp. isolated from a cave in southern Spain.</title>
        <authorList>
            <person name="Jurado V."/>
            <person name="Gutierrez-Patricio S."/>
            <person name="Gonzalez-Pimentel J.L."/>
            <person name="Miller A.Z."/>
            <person name="Laiz L."/>
            <person name="Saiz-Jimenez C."/>
        </authorList>
    </citation>
    <scope>NUCLEOTIDE SEQUENCE [LARGE SCALE GENOMIC DNA]</scope>
    <source>
        <strain evidence="2 3">JCM 19203</strain>
    </source>
</reference>
<organism evidence="2 3">
    <name type="scientific">Paenibacillus pinisoli</name>
    <dbReference type="NCBI Taxonomy" id="1276110"/>
    <lineage>
        <taxon>Bacteria</taxon>
        <taxon>Bacillati</taxon>
        <taxon>Bacillota</taxon>
        <taxon>Bacilli</taxon>
        <taxon>Bacillales</taxon>
        <taxon>Paenibacillaceae</taxon>
        <taxon>Paenibacillus</taxon>
    </lineage>
</organism>
<gene>
    <name evidence="2" type="ORF">D3P09_15500</name>
</gene>
<comment type="caution">
    <text evidence="2">The sequence shown here is derived from an EMBL/GenBank/DDBJ whole genome shotgun (WGS) entry which is preliminary data.</text>
</comment>
<keyword evidence="2" id="KW-0808">Transferase</keyword>
<dbReference type="AlphaFoldDB" id="A0A3A6PIJ9"/>
<feature type="domain" description="N-acetyltransferase" evidence="1">
    <location>
        <begin position="3"/>
        <end position="139"/>
    </location>
</feature>
<dbReference type="InterPro" id="IPR016181">
    <property type="entry name" value="Acyl_CoA_acyltransferase"/>
</dbReference>
<evidence type="ECO:0000313" key="2">
    <source>
        <dbReference type="EMBL" id="RJX38918.1"/>
    </source>
</evidence>
<sequence length="139" mass="16368">MEYVIKEQNSAESKSFVRNGLIAFNQAHFPSELRDRYREVNLLLIDGEGRTCGGLIGEICWNWMEIHILYIEEHARKHGCGRMLMQEAERLARASQCDFMKLDTLSFQAYDFYRKLGFETYGQIDNAGGYKHYYMRKSF</sequence>
<evidence type="ECO:0000313" key="3">
    <source>
        <dbReference type="Proteomes" id="UP000267798"/>
    </source>
</evidence>
<name>A0A3A6PIJ9_9BACL</name>
<dbReference type="SUPFAM" id="SSF55729">
    <property type="entry name" value="Acyl-CoA N-acyltransferases (Nat)"/>
    <property type="match status" value="1"/>
</dbReference>
<dbReference type="Gene3D" id="3.40.630.30">
    <property type="match status" value="1"/>
</dbReference>
<protein>
    <submittedName>
        <fullName evidence="2">GNAT family N-acetyltransferase</fullName>
    </submittedName>
</protein>
<dbReference type="Pfam" id="PF00583">
    <property type="entry name" value="Acetyltransf_1"/>
    <property type="match status" value="1"/>
</dbReference>
<accession>A0A3A6PIJ9</accession>
<dbReference type="InterPro" id="IPR000182">
    <property type="entry name" value="GNAT_dom"/>
</dbReference>
<dbReference type="GO" id="GO:0016747">
    <property type="term" value="F:acyltransferase activity, transferring groups other than amino-acyl groups"/>
    <property type="evidence" value="ECO:0007669"/>
    <property type="project" value="InterPro"/>
</dbReference>
<evidence type="ECO:0000259" key="1">
    <source>
        <dbReference type="PROSITE" id="PS51186"/>
    </source>
</evidence>
<dbReference type="OrthoDB" id="9787920at2"/>
<dbReference type="Proteomes" id="UP000267798">
    <property type="component" value="Unassembled WGS sequence"/>
</dbReference>
<keyword evidence="3" id="KW-1185">Reference proteome</keyword>
<dbReference type="CDD" id="cd04301">
    <property type="entry name" value="NAT_SF"/>
    <property type="match status" value="1"/>
</dbReference>
<dbReference type="PROSITE" id="PS51186">
    <property type="entry name" value="GNAT"/>
    <property type="match status" value="1"/>
</dbReference>
<dbReference type="EMBL" id="QXQB01000003">
    <property type="protein sequence ID" value="RJX38918.1"/>
    <property type="molecule type" value="Genomic_DNA"/>
</dbReference>
<dbReference type="RefSeq" id="WP_120111749.1">
    <property type="nucleotide sequence ID" value="NZ_QXQB01000003.1"/>
</dbReference>
<proteinExistence type="predicted"/>